<reference evidence="1" key="1">
    <citation type="submission" date="2021-05" db="EMBL/GenBank/DDBJ databases">
        <authorList>
            <person name="Pan Q."/>
            <person name="Jouanno E."/>
            <person name="Zahm M."/>
            <person name="Klopp C."/>
            <person name="Cabau C."/>
            <person name="Louis A."/>
            <person name="Berthelot C."/>
            <person name="Parey E."/>
            <person name="Roest Crollius H."/>
            <person name="Montfort J."/>
            <person name="Robinson-Rechavi M."/>
            <person name="Bouchez O."/>
            <person name="Lampietro C."/>
            <person name="Lopez Roques C."/>
            <person name="Donnadieu C."/>
            <person name="Postlethwait J."/>
            <person name="Bobe J."/>
            <person name="Dillon D."/>
            <person name="Chandos A."/>
            <person name="von Hippel F."/>
            <person name="Guiguen Y."/>
        </authorList>
    </citation>
    <scope>NUCLEOTIDE SEQUENCE</scope>
    <source>
        <strain evidence="1">YG-Jan2019</strain>
    </source>
</reference>
<keyword evidence="2" id="KW-1185">Reference proteome</keyword>
<comment type="caution">
    <text evidence="1">The sequence shown here is derived from an EMBL/GenBank/DDBJ whole genome shotgun (WGS) entry which is preliminary data.</text>
</comment>
<dbReference type="Proteomes" id="UP001157502">
    <property type="component" value="Chromosome 17"/>
</dbReference>
<dbReference type="EMBL" id="CM055744">
    <property type="protein sequence ID" value="KAJ7998513.1"/>
    <property type="molecule type" value="Genomic_DNA"/>
</dbReference>
<sequence>MAAKLQKEKDEFTSANKVALLNVEKLNAEMETLSLNATLKVFIVELEFQLADSEAELKDAHTVSQKRKKHAEQCKSEVADLHMEVDGLKRQLDSVILQTENIRDVLGSNK</sequence>
<evidence type="ECO:0000313" key="1">
    <source>
        <dbReference type="EMBL" id="KAJ7998513.1"/>
    </source>
</evidence>
<evidence type="ECO:0000313" key="2">
    <source>
        <dbReference type="Proteomes" id="UP001157502"/>
    </source>
</evidence>
<name>A0ACC2G446_DALPE</name>
<gene>
    <name evidence="1" type="ORF">DPEC_G00205700</name>
</gene>
<proteinExistence type="predicted"/>
<protein>
    <submittedName>
        <fullName evidence="1">Uncharacterized protein</fullName>
    </submittedName>
</protein>
<accession>A0ACC2G446</accession>
<organism evidence="1 2">
    <name type="scientific">Dallia pectoralis</name>
    <name type="common">Alaska blackfish</name>
    <dbReference type="NCBI Taxonomy" id="75939"/>
    <lineage>
        <taxon>Eukaryota</taxon>
        <taxon>Metazoa</taxon>
        <taxon>Chordata</taxon>
        <taxon>Craniata</taxon>
        <taxon>Vertebrata</taxon>
        <taxon>Euteleostomi</taxon>
        <taxon>Actinopterygii</taxon>
        <taxon>Neopterygii</taxon>
        <taxon>Teleostei</taxon>
        <taxon>Protacanthopterygii</taxon>
        <taxon>Esociformes</taxon>
        <taxon>Umbridae</taxon>
        <taxon>Dallia</taxon>
    </lineage>
</organism>